<dbReference type="OrthoDB" id="3030784at2759"/>
<proteinExistence type="predicted"/>
<dbReference type="Proteomes" id="UP000623467">
    <property type="component" value="Unassembled WGS sequence"/>
</dbReference>
<sequence length="303" mass="34219">MSAAVSASSPRLPPELECAVFQHIALLHPTSIPKLMLVATRVRDWVEPLLYRVVFLSFWDTNPKRRHGFPVLSPNMFLQKIAGKSPSFLQAAVKYLFVDSARPSVKIVTLNSVLAACPGVTHLFIHHQCPSPKILANLRFLCRLAIPIELMCDQNALQCTAPLFQNITHLRLRGHEQNIDIRRIWASLSDMPKLTHVGFDTPAIISLTPASMQENKRLQCIVHISWGDETVYDEDDADLFRPLADDLRFVCIELWTDYHLLWLRGAELAEGDDYWALAEAFIAAKLAGRVDRSCYSISEGDDF</sequence>
<evidence type="ECO:0000313" key="2">
    <source>
        <dbReference type="Proteomes" id="UP000623467"/>
    </source>
</evidence>
<reference evidence="1" key="1">
    <citation type="submission" date="2020-05" db="EMBL/GenBank/DDBJ databases">
        <title>Mycena genomes resolve the evolution of fungal bioluminescence.</title>
        <authorList>
            <person name="Tsai I.J."/>
        </authorList>
    </citation>
    <scope>NUCLEOTIDE SEQUENCE</scope>
    <source>
        <strain evidence="1">160909Yilan</strain>
    </source>
</reference>
<accession>A0A8H6XRP9</accession>
<gene>
    <name evidence="1" type="ORF">MSAN_01901300</name>
</gene>
<name>A0A8H6XRP9_9AGAR</name>
<comment type="caution">
    <text evidence="1">The sequence shown here is derived from an EMBL/GenBank/DDBJ whole genome shotgun (WGS) entry which is preliminary data.</text>
</comment>
<dbReference type="AlphaFoldDB" id="A0A8H6XRP9"/>
<keyword evidence="2" id="KW-1185">Reference proteome</keyword>
<protein>
    <submittedName>
        <fullName evidence="1">Uncharacterized protein</fullName>
    </submittedName>
</protein>
<organism evidence="1 2">
    <name type="scientific">Mycena sanguinolenta</name>
    <dbReference type="NCBI Taxonomy" id="230812"/>
    <lineage>
        <taxon>Eukaryota</taxon>
        <taxon>Fungi</taxon>
        <taxon>Dikarya</taxon>
        <taxon>Basidiomycota</taxon>
        <taxon>Agaricomycotina</taxon>
        <taxon>Agaricomycetes</taxon>
        <taxon>Agaricomycetidae</taxon>
        <taxon>Agaricales</taxon>
        <taxon>Marasmiineae</taxon>
        <taxon>Mycenaceae</taxon>
        <taxon>Mycena</taxon>
    </lineage>
</organism>
<dbReference type="EMBL" id="JACAZH010000020">
    <property type="protein sequence ID" value="KAF7345247.1"/>
    <property type="molecule type" value="Genomic_DNA"/>
</dbReference>
<evidence type="ECO:0000313" key="1">
    <source>
        <dbReference type="EMBL" id="KAF7345247.1"/>
    </source>
</evidence>